<name>A0A1Q2MEB2_9BACT</name>
<dbReference type="KEGG" id="pbas:SMSP2_01400"/>
<evidence type="ECO:0000313" key="11">
    <source>
        <dbReference type="Proteomes" id="UP000188181"/>
    </source>
</evidence>
<keyword evidence="4" id="KW-1003">Cell membrane</keyword>
<feature type="transmembrane region" description="Helical" evidence="9">
    <location>
        <begin position="632"/>
        <end position="653"/>
    </location>
</feature>
<feature type="transmembrane region" description="Helical" evidence="9">
    <location>
        <begin position="396"/>
        <end position="416"/>
    </location>
</feature>
<evidence type="ECO:0000256" key="8">
    <source>
        <dbReference type="RuleBase" id="RU362091"/>
    </source>
</evidence>
<evidence type="ECO:0000256" key="2">
    <source>
        <dbReference type="ARBA" id="ARBA00006434"/>
    </source>
</evidence>
<keyword evidence="3" id="KW-0813">Transport</keyword>
<comment type="similarity">
    <text evidence="2 8">Belongs to the sodium:solute symporter (SSF) (TC 2.A.21) family.</text>
</comment>
<evidence type="ECO:0000256" key="1">
    <source>
        <dbReference type="ARBA" id="ARBA00004141"/>
    </source>
</evidence>
<keyword evidence="7 9" id="KW-0472">Membrane</keyword>
<dbReference type="OrthoDB" id="9815743at2"/>
<keyword evidence="5 9" id="KW-0812">Transmembrane</keyword>
<feature type="transmembrane region" description="Helical" evidence="9">
    <location>
        <begin position="289"/>
        <end position="307"/>
    </location>
</feature>
<dbReference type="Pfam" id="PF00474">
    <property type="entry name" value="SSF"/>
    <property type="match status" value="1"/>
</dbReference>
<dbReference type="RefSeq" id="WP_146683253.1">
    <property type="nucleotide sequence ID" value="NZ_CP019646.1"/>
</dbReference>
<evidence type="ECO:0000256" key="6">
    <source>
        <dbReference type="ARBA" id="ARBA00022989"/>
    </source>
</evidence>
<feature type="transmembrane region" description="Helical" evidence="9">
    <location>
        <begin position="349"/>
        <end position="375"/>
    </location>
</feature>
<dbReference type="PROSITE" id="PS50283">
    <property type="entry name" value="NA_SOLUT_SYMP_3"/>
    <property type="match status" value="1"/>
</dbReference>
<accession>A0A1Q2MEB2</accession>
<feature type="transmembrane region" description="Helical" evidence="9">
    <location>
        <begin position="158"/>
        <end position="180"/>
    </location>
</feature>
<comment type="subcellular location">
    <subcellularLocation>
        <location evidence="1">Membrane</location>
        <topology evidence="1">Multi-pass membrane protein</topology>
    </subcellularLocation>
</comment>
<keyword evidence="6 9" id="KW-1133">Transmembrane helix</keyword>
<evidence type="ECO:0000256" key="3">
    <source>
        <dbReference type="ARBA" id="ARBA00022448"/>
    </source>
</evidence>
<dbReference type="InterPro" id="IPR038377">
    <property type="entry name" value="Na/Glc_symporter_sf"/>
</dbReference>
<dbReference type="EMBL" id="CP019646">
    <property type="protein sequence ID" value="AQQ71036.1"/>
    <property type="molecule type" value="Genomic_DNA"/>
</dbReference>
<dbReference type="GO" id="GO:0005886">
    <property type="term" value="C:plasma membrane"/>
    <property type="evidence" value="ECO:0007669"/>
    <property type="project" value="TreeGrafter"/>
</dbReference>
<feature type="transmembrane region" description="Helical" evidence="9">
    <location>
        <begin position="45"/>
        <end position="65"/>
    </location>
</feature>
<feature type="transmembrane region" description="Helical" evidence="9">
    <location>
        <begin position="243"/>
        <end position="262"/>
    </location>
</feature>
<feature type="transmembrane region" description="Helical" evidence="9">
    <location>
        <begin position="77"/>
        <end position="97"/>
    </location>
</feature>
<protein>
    <submittedName>
        <fullName evidence="10">Na(+)/glucose symporter</fullName>
    </submittedName>
</protein>
<feature type="transmembrane region" description="Helical" evidence="9">
    <location>
        <begin position="422"/>
        <end position="447"/>
    </location>
</feature>
<feature type="transmembrane region" description="Helical" evidence="9">
    <location>
        <begin position="6"/>
        <end position="24"/>
    </location>
</feature>
<dbReference type="GO" id="GO:0046942">
    <property type="term" value="P:carboxylic acid transport"/>
    <property type="evidence" value="ECO:0007669"/>
    <property type="project" value="UniProtKB-ARBA"/>
</dbReference>
<reference evidence="11" key="1">
    <citation type="submission" date="2017-02" db="EMBL/GenBank/DDBJ databases">
        <title>Comparative genomics and description of representatives of a novel lineage of planctomycetes thriving in anoxic sediments.</title>
        <authorList>
            <person name="Spring S."/>
            <person name="Bunk B."/>
            <person name="Sproer C."/>
        </authorList>
    </citation>
    <scope>NUCLEOTIDE SEQUENCE [LARGE SCALE GENOMIC DNA]</scope>
    <source>
        <strain evidence="11">SM-Chi-D1</strain>
    </source>
</reference>
<dbReference type="GO" id="GO:0022857">
    <property type="term" value="F:transmembrane transporter activity"/>
    <property type="evidence" value="ECO:0007669"/>
    <property type="project" value="InterPro"/>
</dbReference>
<evidence type="ECO:0000256" key="9">
    <source>
        <dbReference type="SAM" id="Phobius"/>
    </source>
</evidence>
<sequence length="685" mass="76496">MNLSFYDWLIVSAALLFIVFVARYTTRYVQSVSDFLAASRSAGKYLLCISQGAASVGAITVVGMFEMYYQAGFTGSWWTMITSPLLLLITVSGWVTYRFRETRAYTVAELFERRYSRGVRIFAGMLGWFSGILNFGIFPAVGARFLIHFCGLPTEIPYLPIDTFPLIMLILLSVGLLFVFTGGQVTIMVTDFVQGLFTNIVLIIMAGFFFYRFNWDIVFDTLKDAPVDSSMINPFKTEKIKDFNPSFFIITAVSLFYVRNAWQGAQGYAASAKNAHEAKLGSMLGEWRGLILTLLLMILPVGAYVVMHNTAFSSIAEPARAALSNISDDTIRRQLTVPVVLSKLFPRGIMGLFVSVMLMACISTYSTYLHSWGSIFIQDIIMPFRREPFSKKQHMILLKFSVLFVAVFVFLFSLLFSQKEYILMFLSITASIFVGGAGSLMIGGLYWKRGTSAGAYSALVIGLVISIGSMVLRQMWVPQIYPWLDSSAPALLANLKFVIEGVAARIPGANWVVGPDEFPINSQWIFFFTILSAIAGYVLVSLIDGIVFKRPAYNLEKLLHRGDYAVKDDHARGVTKPAVGIRALLPSSEFSFSDKLIYYFKLSWCAVWFTVFIAGVIINLSTDVAIESWMTFWKIHVTVIVTVGIGTTIWFCVGGIKDLGHLFSTLKELKRDESDTGFVSRSAKQ</sequence>
<evidence type="ECO:0000256" key="4">
    <source>
        <dbReference type="ARBA" id="ARBA00022475"/>
    </source>
</evidence>
<dbReference type="PROSITE" id="PS00457">
    <property type="entry name" value="NA_SOLUT_SYMP_2"/>
    <property type="match status" value="1"/>
</dbReference>
<dbReference type="STRING" id="1851148.SMSP2_01400"/>
<feature type="transmembrane region" description="Helical" evidence="9">
    <location>
        <begin position="596"/>
        <end position="620"/>
    </location>
</feature>
<organism evidence="10 11">
    <name type="scientific">Limihaloglobus sulfuriphilus</name>
    <dbReference type="NCBI Taxonomy" id="1851148"/>
    <lineage>
        <taxon>Bacteria</taxon>
        <taxon>Pseudomonadati</taxon>
        <taxon>Planctomycetota</taxon>
        <taxon>Phycisphaerae</taxon>
        <taxon>Sedimentisphaerales</taxon>
        <taxon>Sedimentisphaeraceae</taxon>
        <taxon>Limihaloglobus</taxon>
    </lineage>
</organism>
<dbReference type="AlphaFoldDB" id="A0A1Q2MEB2"/>
<dbReference type="PANTHER" id="PTHR48086">
    <property type="entry name" value="SODIUM/PROLINE SYMPORTER-RELATED"/>
    <property type="match status" value="1"/>
</dbReference>
<dbReference type="InterPro" id="IPR050277">
    <property type="entry name" value="Sodium:Solute_Symporter"/>
</dbReference>
<feature type="transmembrane region" description="Helical" evidence="9">
    <location>
        <begin position="454"/>
        <end position="476"/>
    </location>
</feature>
<feature type="transmembrane region" description="Helical" evidence="9">
    <location>
        <begin position="118"/>
        <end position="138"/>
    </location>
</feature>
<evidence type="ECO:0000256" key="5">
    <source>
        <dbReference type="ARBA" id="ARBA00022692"/>
    </source>
</evidence>
<dbReference type="Gene3D" id="1.20.1730.10">
    <property type="entry name" value="Sodium/glucose cotransporter"/>
    <property type="match status" value="1"/>
</dbReference>
<gene>
    <name evidence="10" type="primary">sglT_18</name>
    <name evidence="10" type="ORF">SMSP2_01400</name>
</gene>
<evidence type="ECO:0000256" key="7">
    <source>
        <dbReference type="ARBA" id="ARBA00023136"/>
    </source>
</evidence>
<proteinExistence type="inferred from homology"/>
<feature type="transmembrane region" description="Helical" evidence="9">
    <location>
        <begin position="524"/>
        <end position="548"/>
    </location>
</feature>
<dbReference type="InterPro" id="IPR018212">
    <property type="entry name" value="Na/solute_symporter_CS"/>
</dbReference>
<keyword evidence="11" id="KW-1185">Reference proteome</keyword>
<feature type="transmembrane region" description="Helical" evidence="9">
    <location>
        <begin position="192"/>
        <end position="213"/>
    </location>
</feature>
<dbReference type="InterPro" id="IPR001734">
    <property type="entry name" value="Na/solute_symporter"/>
</dbReference>
<evidence type="ECO:0000313" key="10">
    <source>
        <dbReference type="EMBL" id="AQQ71036.1"/>
    </source>
</evidence>
<dbReference type="Proteomes" id="UP000188181">
    <property type="component" value="Chromosome"/>
</dbReference>
<dbReference type="PANTHER" id="PTHR48086:SF7">
    <property type="entry name" value="SODIUM-SOLUTE SYMPORTER-RELATED"/>
    <property type="match status" value="1"/>
</dbReference>